<comment type="caution">
    <text evidence="5">The sequence shown here is derived from an EMBL/GenBank/DDBJ whole genome shotgun (WGS) entry which is preliminary data.</text>
</comment>
<keyword evidence="2" id="KW-0378">Hydrolase</keyword>
<dbReference type="STRING" id="1125779.HMPREF1219_01905"/>
<dbReference type="PANTHER" id="PTHR43101:SF1">
    <property type="entry name" value="BETA-FRUCTOSIDASE"/>
    <property type="match status" value="1"/>
</dbReference>
<gene>
    <name evidence="5" type="ORF">HMPREF1219_01905</name>
</gene>
<dbReference type="Proteomes" id="UP000014408">
    <property type="component" value="Unassembled WGS sequence"/>
</dbReference>
<keyword evidence="3" id="KW-0326">Glycosidase</keyword>
<dbReference type="InterPro" id="IPR013148">
    <property type="entry name" value="Glyco_hydro_32_N"/>
</dbReference>
<dbReference type="GO" id="GO:0016798">
    <property type="term" value="F:hydrolase activity, acting on glycosyl bonds"/>
    <property type="evidence" value="ECO:0007669"/>
    <property type="project" value="UniProtKB-KW"/>
</dbReference>
<dbReference type="SUPFAM" id="SSF75005">
    <property type="entry name" value="Arabinanase/levansucrase/invertase"/>
    <property type="match status" value="1"/>
</dbReference>
<evidence type="ECO:0000256" key="1">
    <source>
        <dbReference type="ARBA" id="ARBA00009902"/>
    </source>
</evidence>
<dbReference type="AlphaFoldDB" id="S2ZW56"/>
<dbReference type="InterPro" id="IPR051214">
    <property type="entry name" value="GH32_Enzymes"/>
</dbReference>
<dbReference type="Gene3D" id="2.115.10.20">
    <property type="entry name" value="Glycosyl hydrolase domain, family 43"/>
    <property type="match status" value="1"/>
</dbReference>
<dbReference type="Pfam" id="PF00251">
    <property type="entry name" value="Glyco_hydro_32N"/>
    <property type="match status" value="1"/>
</dbReference>
<dbReference type="eggNOG" id="COG1621">
    <property type="taxonomic scope" value="Bacteria"/>
</dbReference>
<dbReference type="PANTHER" id="PTHR43101">
    <property type="entry name" value="BETA-FRUCTOSIDASE"/>
    <property type="match status" value="1"/>
</dbReference>
<proteinExistence type="inferred from homology"/>
<evidence type="ECO:0000313" key="6">
    <source>
        <dbReference type="Proteomes" id="UP000014408"/>
    </source>
</evidence>
<feature type="domain" description="Glycosyl hydrolase family 32 N-terminal" evidence="4">
    <location>
        <begin position="2"/>
        <end position="82"/>
    </location>
</feature>
<dbReference type="EMBL" id="ATBY01000016">
    <property type="protein sequence ID" value="EPD68259.1"/>
    <property type="molecule type" value="Genomic_DNA"/>
</dbReference>
<dbReference type="InterPro" id="IPR023296">
    <property type="entry name" value="Glyco_hydro_beta-prop_sf"/>
</dbReference>
<evidence type="ECO:0000313" key="5">
    <source>
        <dbReference type="EMBL" id="EPD68259.1"/>
    </source>
</evidence>
<comment type="similarity">
    <text evidence="1">Belongs to the glycosyl hydrolase 32 family.</text>
</comment>
<evidence type="ECO:0000259" key="4">
    <source>
        <dbReference type="Pfam" id="PF00251"/>
    </source>
</evidence>
<sequence length="116" mass="12723">MGYVVGNWSTGTEFEVEKPYRQSDFGHNFYAGQTLVLDGRVTPFAWMGDFSHPIESQEWGWSGQLALPRDLGLNAELELTTTPILELAQLRGASHELGTVPLQAGGHPPHLRCAGC</sequence>
<organism evidence="5 6">
    <name type="scientific">Corynebacterium pyruviciproducens ATCC BAA-1742</name>
    <dbReference type="NCBI Taxonomy" id="1125779"/>
    <lineage>
        <taxon>Bacteria</taxon>
        <taxon>Bacillati</taxon>
        <taxon>Actinomycetota</taxon>
        <taxon>Actinomycetes</taxon>
        <taxon>Mycobacteriales</taxon>
        <taxon>Corynebacteriaceae</taxon>
        <taxon>Corynebacterium</taxon>
    </lineage>
</organism>
<accession>S2ZW56</accession>
<protein>
    <recommendedName>
        <fullName evidence="4">Glycosyl hydrolase family 32 N-terminal domain-containing protein</fullName>
    </recommendedName>
</protein>
<evidence type="ECO:0000256" key="3">
    <source>
        <dbReference type="ARBA" id="ARBA00023295"/>
    </source>
</evidence>
<keyword evidence="6" id="KW-1185">Reference proteome</keyword>
<dbReference type="HOGENOM" id="CLU_2092705_0_0_11"/>
<evidence type="ECO:0000256" key="2">
    <source>
        <dbReference type="ARBA" id="ARBA00022801"/>
    </source>
</evidence>
<dbReference type="PATRIC" id="fig|1125779.3.peg.1850"/>
<reference evidence="5 6" key="1">
    <citation type="submission" date="2013-05" db="EMBL/GenBank/DDBJ databases">
        <title>The Genome Sequence of Corynebacterium pyruviciproducens 1773O (ATCC BAA-1742).</title>
        <authorList>
            <consortium name="The Broad Institute Genomics Platform"/>
            <person name="Earl A."/>
            <person name="Ward D."/>
            <person name="Feldgarden M."/>
            <person name="Gevers D."/>
            <person name="Tong J."/>
            <person name="Walker B."/>
            <person name="Young S."/>
            <person name="Zeng Q."/>
            <person name="Gargeya S."/>
            <person name="Fitzgerald M."/>
            <person name="Haas B."/>
            <person name="Abouelleil A."/>
            <person name="Allen A.W."/>
            <person name="Alvarado L."/>
            <person name="Arachchi H.M."/>
            <person name="Berlin A.M."/>
            <person name="Chapman S.B."/>
            <person name="Gainer-Dewar J."/>
            <person name="Goldberg J."/>
            <person name="Griggs A."/>
            <person name="Gujja S."/>
            <person name="Hansen M."/>
            <person name="Howarth C."/>
            <person name="Imamovic A."/>
            <person name="Ireland A."/>
            <person name="Larimer J."/>
            <person name="McCowan C."/>
            <person name="Murphy C."/>
            <person name="Pearson M."/>
            <person name="Poon T.W."/>
            <person name="Priest M."/>
            <person name="Roberts A."/>
            <person name="Saif S."/>
            <person name="Shea T."/>
            <person name="Sisk P."/>
            <person name="Sykes S."/>
            <person name="Wortman J."/>
            <person name="Nusbaum C."/>
            <person name="Birren B."/>
        </authorList>
    </citation>
    <scope>NUCLEOTIDE SEQUENCE [LARGE SCALE GENOMIC DNA]</scope>
    <source>
        <strain evidence="5 6">ATCC BAA-1742</strain>
    </source>
</reference>
<name>S2ZW56_9CORY</name>